<organism evidence="2 3">
    <name type="scientific">Blumeria graminis f. sp. tritici</name>
    <dbReference type="NCBI Taxonomy" id="62690"/>
    <lineage>
        <taxon>Eukaryota</taxon>
        <taxon>Fungi</taxon>
        <taxon>Dikarya</taxon>
        <taxon>Ascomycota</taxon>
        <taxon>Pezizomycotina</taxon>
        <taxon>Leotiomycetes</taxon>
        <taxon>Erysiphales</taxon>
        <taxon>Erysiphaceae</taxon>
        <taxon>Blumeria</taxon>
    </lineage>
</organism>
<proteinExistence type="predicted"/>
<dbReference type="EMBL" id="LR026988">
    <property type="protein sequence ID" value="VDB86395.1"/>
    <property type="molecule type" value="Genomic_DNA"/>
</dbReference>
<feature type="compositionally biased region" description="Polar residues" evidence="1">
    <location>
        <begin position="67"/>
        <end position="76"/>
    </location>
</feature>
<name>A0A9X9MGN6_BLUGR</name>
<sequence length="76" mass="8553">DQIIFYVESSPGNRRKTFQELASGPFRHLGVSEQVIQTELQKKRKSATCGLSKASSISENYEETQRMGRSSSQLDT</sequence>
<protein>
    <submittedName>
        <fullName evidence="2">Bgt-51466</fullName>
    </submittedName>
</protein>
<feature type="non-terminal residue" evidence="2">
    <location>
        <position position="1"/>
    </location>
</feature>
<keyword evidence="3" id="KW-1185">Reference proteome</keyword>
<evidence type="ECO:0000313" key="2">
    <source>
        <dbReference type="EMBL" id="VDB86395.1"/>
    </source>
</evidence>
<gene>
    <name evidence="2" type="ORF">BGT96224V316_LOCUS3949</name>
</gene>
<accession>A0A9X9MGN6</accession>
<reference evidence="2 3" key="1">
    <citation type="submission" date="2018-08" db="EMBL/GenBank/DDBJ databases">
        <authorList>
            <person name="Muller C M."/>
        </authorList>
    </citation>
    <scope>NUCLEOTIDE SEQUENCE [LARGE SCALE GENOMIC DNA]</scope>
</reference>
<dbReference type="Proteomes" id="UP000324639">
    <property type="component" value="Chromosome Bgt_-05"/>
</dbReference>
<feature type="region of interest" description="Disordered" evidence="1">
    <location>
        <begin position="48"/>
        <end position="76"/>
    </location>
</feature>
<evidence type="ECO:0000313" key="3">
    <source>
        <dbReference type="Proteomes" id="UP000324639"/>
    </source>
</evidence>
<dbReference type="AlphaFoldDB" id="A0A9X9MGN6"/>
<evidence type="ECO:0000256" key="1">
    <source>
        <dbReference type="SAM" id="MobiDB-lite"/>
    </source>
</evidence>